<dbReference type="InterPro" id="IPR036271">
    <property type="entry name" value="Tet_transcr_reg_TetR-rel_C_sf"/>
</dbReference>
<dbReference type="InterPro" id="IPR001647">
    <property type="entry name" value="HTH_TetR"/>
</dbReference>
<organism evidence="6 7">
    <name type="scientific">Paracoccus liaowanqingii</name>
    <dbReference type="NCBI Taxonomy" id="2560053"/>
    <lineage>
        <taxon>Bacteria</taxon>
        <taxon>Pseudomonadati</taxon>
        <taxon>Pseudomonadota</taxon>
        <taxon>Alphaproteobacteria</taxon>
        <taxon>Rhodobacterales</taxon>
        <taxon>Paracoccaceae</taxon>
        <taxon>Paracoccus</taxon>
    </lineage>
</organism>
<sequence length="205" mass="22253">MAEMSSAPPVRRIRKDAQHNRAHILDVARQAFVNEGVDVSMDAIAKEAGVGPGTLYRNFPRKEDLLAALLTVHHQALDQRRAAIEAEENHAGRALEMWIDALGDWMRAYDGLPEPLRAACRINSPLTQTCRAVIVTTEIILKSAQEEGHAREGISGRDIFLGALAIAWANGSTAADDRTSNTLLDVLKNGWGIAENTSPAPISSL</sequence>
<dbReference type="GO" id="GO:0000976">
    <property type="term" value="F:transcription cis-regulatory region binding"/>
    <property type="evidence" value="ECO:0007669"/>
    <property type="project" value="TreeGrafter"/>
</dbReference>
<evidence type="ECO:0000313" key="6">
    <source>
        <dbReference type="EMBL" id="TGN61985.1"/>
    </source>
</evidence>
<feature type="domain" description="HTH tetR-type" evidence="5">
    <location>
        <begin position="18"/>
        <end position="77"/>
    </location>
</feature>
<protein>
    <submittedName>
        <fullName evidence="6">TetR/AcrR family transcriptional regulator</fullName>
    </submittedName>
</protein>
<dbReference type="GO" id="GO:0003700">
    <property type="term" value="F:DNA-binding transcription factor activity"/>
    <property type="evidence" value="ECO:0007669"/>
    <property type="project" value="TreeGrafter"/>
</dbReference>
<dbReference type="InterPro" id="IPR049445">
    <property type="entry name" value="TetR_SbtR-like_C"/>
</dbReference>
<dbReference type="SUPFAM" id="SSF46689">
    <property type="entry name" value="Homeodomain-like"/>
    <property type="match status" value="1"/>
</dbReference>
<evidence type="ECO:0000256" key="1">
    <source>
        <dbReference type="ARBA" id="ARBA00023015"/>
    </source>
</evidence>
<reference evidence="6 7" key="1">
    <citation type="submission" date="2019-03" db="EMBL/GenBank/DDBJ databases">
        <authorList>
            <person name="Li J."/>
        </authorList>
    </citation>
    <scope>NUCLEOTIDE SEQUENCE [LARGE SCALE GENOMIC DNA]</scope>
    <source>
        <strain evidence="6 7">3058</strain>
    </source>
</reference>
<dbReference type="AlphaFoldDB" id="A0A4Z1CA70"/>
<dbReference type="SUPFAM" id="SSF48498">
    <property type="entry name" value="Tetracyclin repressor-like, C-terminal domain"/>
    <property type="match status" value="1"/>
</dbReference>
<keyword evidence="7" id="KW-1185">Reference proteome</keyword>
<dbReference type="Gene3D" id="1.10.357.10">
    <property type="entry name" value="Tetracycline Repressor, domain 2"/>
    <property type="match status" value="1"/>
</dbReference>
<dbReference type="Proteomes" id="UP000297972">
    <property type="component" value="Unassembled WGS sequence"/>
</dbReference>
<dbReference type="PRINTS" id="PR00455">
    <property type="entry name" value="HTHTETR"/>
</dbReference>
<evidence type="ECO:0000259" key="5">
    <source>
        <dbReference type="PROSITE" id="PS50977"/>
    </source>
</evidence>
<comment type="caution">
    <text evidence="6">The sequence shown here is derived from an EMBL/GenBank/DDBJ whole genome shotgun (WGS) entry which is preliminary data.</text>
</comment>
<evidence type="ECO:0000256" key="3">
    <source>
        <dbReference type="ARBA" id="ARBA00023163"/>
    </source>
</evidence>
<keyword evidence="1" id="KW-0805">Transcription regulation</keyword>
<dbReference type="PROSITE" id="PS50977">
    <property type="entry name" value="HTH_TETR_2"/>
    <property type="match status" value="1"/>
</dbReference>
<dbReference type="PANTHER" id="PTHR30055">
    <property type="entry name" value="HTH-TYPE TRANSCRIPTIONAL REGULATOR RUTR"/>
    <property type="match status" value="1"/>
</dbReference>
<proteinExistence type="predicted"/>
<name>A0A4Z1CA70_9RHOB</name>
<evidence type="ECO:0000256" key="2">
    <source>
        <dbReference type="ARBA" id="ARBA00023125"/>
    </source>
</evidence>
<keyword evidence="3" id="KW-0804">Transcription</keyword>
<dbReference type="PANTHER" id="PTHR30055:SF234">
    <property type="entry name" value="HTH-TYPE TRANSCRIPTIONAL REGULATOR BETI"/>
    <property type="match status" value="1"/>
</dbReference>
<dbReference type="OrthoDB" id="9795011at2"/>
<dbReference type="Pfam" id="PF21597">
    <property type="entry name" value="TetR_C_43"/>
    <property type="match status" value="1"/>
</dbReference>
<evidence type="ECO:0000313" key="7">
    <source>
        <dbReference type="Proteomes" id="UP000297972"/>
    </source>
</evidence>
<keyword evidence="2 4" id="KW-0238">DNA-binding</keyword>
<evidence type="ECO:0000256" key="4">
    <source>
        <dbReference type="PROSITE-ProRule" id="PRU00335"/>
    </source>
</evidence>
<dbReference type="Pfam" id="PF00440">
    <property type="entry name" value="TetR_N"/>
    <property type="match status" value="1"/>
</dbReference>
<accession>A0A4Z1CA70</accession>
<dbReference type="InterPro" id="IPR009057">
    <property type="entry name" value="Homeodomain-like_sf"/>
</dbReference>
<feature type="DNA-binding region" description="H-T-H motif" evidence="4">
    <location>
        <begin position="40"/>
        <end position="59"/>
    </location>
</feature>
<gene>
    <name evidence="6" type="ORF">E4L95_08390</name>
</gene>
<dbReference type="EMBL" id="SRPG01000062">
    <property type="protein sequence ID" value="TGN61985.1"/>
    <property type="molecule type" value="Genomic_DNA"/>
</dbReference>
<dbReference type="InterPro" id="IPR050109">
    <property type="entry name" value="HTH-type_TetR-like_transc_reg"/>
</dbReference>